<name>A0A0C2WGQ4_AMAMK</name>
<dbReference type="InParanoid" id="A0A0C2WGQ4"/>
<evidence type="ECO:0000313" key="2">
    <source>
        <dbReference type="Proteomes" id="UP000054549"/>
    </source>
</evidence>
<accession>A0A0C2WGQ4</accession>
<organism evidence="1 2">
    <name type="scientific">Amanita muscaria (strain Koide BX008)</name>
    <dbReference type="NCBI Taxonomy" id="946122"/>
    <lineage>
        <taxon>Eukaryota</taxon>
        <taxon>Fungi</taxon>
        <taxon>Dikarya</taxon>
        <taxon>Basidiomycota</taxon>
        <taxon>Agaricomycotina</taxon>
        <taxon>Agaricomycetes</taxon>
        <taxon>Agaricomycetidae</taxon>
        <taxon>Agaricales</taxon>
        <taxon>Pluteineae</taxon>
        <taxon>Amanitaceae</taxon>
        <taxon>Amanita</taxon>
    </lineage>
</organism>
<reference evidence="1 2" key="1">
    <citation type="submission" date="2014-04" db="EMBL/GenBank/DDBJ databases">
        <title>Evolutionary Origins and Diversification of the Mycorrhizal Mutualists.</title>
        <authorList>
            <consortium name="DOE Joint Genome Institute"/>
            <consortium name="Mycorrhizal Genomics Consortium"/>
            <person name="Kohler A."/>
            <person name="Kuo A."/>
            <person name="Nagy L.G."/>
            <person name="Floudas D."/>
            <person name="Copeland A."/>
            <person name="Barry K.W."/>
            <person name="Cichocki N."/>
            <person name="Veneault-Fourrey C."/>
            <person name="LaButti K."/>
            <person name="Lindquist E.A."/>
            <person name="Lipzen A."/>
            <person name="Lundell T."/>
            <person name="Morin E."/>
            <person name="Murat C."/>
            <person name="Riley R."/>
            <person name="Ohm R."/>
            <person name="Sun H."/>
            <person name="Tunlid A."/>
            <person name="Henrissat B."/>
            <person name="Grigoriev I.V."/>
            <person name="Hibbett D.S."/>
            <person name="Martin F."/>
        </authorList>
    </citation>
    <scope>NUCLEOTIDE SEQUENCE [LARGE SCALE GENOMIC DNA]</scope>
    <source>
        <strain evidence="1 2">Koide BX008</strain>
    </source>
</reference>
<gene>
    <name evidence="1" type="ORF">M378DRAFT_18064</name>
</gene>
<evidence type="ECO:0000313" key="1">
    <source>
        <dbReference type="EMBL" id="KIL55293.1"/>
    </source>
</evidence>
<dbReference type="Proteomes" id="UP000054549">
    <property type="component" value="Unassembled WGS sequence"/>
</dbReference>
<dbReference type="EMBL" id="KN818535">
    <property type="protein sequence ID" value="KIL55293.1"/>
    <property type="molecule type" value="Genomic_DNA"/>
</dbReference>
<dbReference type="HOGENOM" id="CLU_156290_0_0_1"/>
<proteinExistence type="predicted"/>
<dbReference type="AlphaFoldDB" id="A0A0C2WGQ4"/>
<sequence>MGCTRWGAEALTESDRVSVVDDDVEQPGFNAVKPAHALAATADLQSQYLTAPPEAAPATELDDDAVEVELDSELAFGSWDPTTGKG</sequence>
<keyword evidence="2" id="KW-1185">Reference proteome</keyword>
<protein>
    <submittedName>
        <fullName evidence="1">Uncharacterized protein</fullName>
    </submittedName>
</protein>